<dbReference type="Proteomes" id="UP000246635">
    <property type="component" value="Unassembled WGS sequence"/>
</dbReference>
<dbReference type="RefSeq" id="WP_110046918.1">
    <property type="nucleotide sequence ID" value="NZ_CP054612.1"/>
</dbReference>
<feature type="domain" description="HD-GYP" evidence="1">
    <location>
        <begin position="104"/>
        <end position="309"/>
    </location>
</feature>
<gene>
    <name evidence="2" type="ORF">DFQ01_13325</name>
</gene>
<dbReference type="CDD" id="cd00077">
    <property type="entry name" value="HDc"/>
    <property type="match status" value="1"/>
</dbReference>
<evidence type="ECO:0000259" key="1">
    <source>
        <dbReference type="PROSITE" id="PS51832"/>
    </source>
</evidence>
<organism evidence="2 3">
    <name type="scientific">Paenibacillus cellulosilyticus</name>
    <dbReference type="NCBI Taxonomy" id="375489"/>
    <lineage>
        <taxon>Bacteria</taxon>
        <taxon>Bacillati</taxon>
        <taxon>Bacillota</taxon>
        <taxon>Bacilli</taxon>
        <taxon>Bacillales</taxon>
        <taxon>Paenibacillaceae</taxon>
        <taxon>Paenibacillus</taxon>
    </lineage>
</organism>
<evidence type="ECO:0000313" key="2">
    <source>
        <dbReference type="EMBL" id="PWV94238.1"/>
    </source>
</evidence>
<dbReference type="InterPro" id="IPR003607">
    <property type="entry name" value="HD/PDEase_dom"/>
</dbReference>
<name>A0A2V2YKU9_9BACL</name>
<dbReference type="InterPro" id="IPR037522">
    <property type="entry name" value="HD_GYP_dom"/>
</dbReference>
<proteinExistence type="predicted"/>
<dbReference type="PANTHER" id="PTHR43155:SF2">
    <property type="entry name" value="CYCLIC DI-GMP PHOSPHODIESTERASE PA4108"/>
    <property type="match status" value="1"/>
</dbReference>
<comment type="caution">
    <text evidence="2">The sequence shown here is derived from an EMBL/GenBank/DDBJ whole genome shotgun (WGS) entry which is preliminary data.</text>
</comment>
<dbReference type="PANTHER" id="PTHR43155">
    <property type="entry name" value="CYCLIC DI-GMP PHOSPHODIESTERASE PA4108-RELATED"/>
    <property type="match status" value="1"/>
</dbReference>
<dbReference type="PROSITE" id="PS51832">
    <property type="entry name" value="HD_GYP"/>
    <property type="match status" value="1"/>
</dbReference>
<reference evidence="2 3" key="1">
    <citation type="submission" date="2018-05" db="EMBL/GenBank/DDBJ databases">
        <title>Genomic Encyclopedia of Type Strains, Phase III (KMG-III): the genomes of soil and plant-associated and newly described type strains.</title>
        <authorList>
            <person name="Whitman W."/>
        </authorList>
    </citation>
    <scope>NUCLEOTIDE SEQUENCE [LARGE SCALE GENOMIC DNA]</scope>
    <source>
        <strain evidence="2 3">CECT 5696</strain>
    </source>
</reference>
<dbReference type="SMART" id="SM00471">
    <property type="entry name" value="HDc"/>
    <property type="match status" value="1"/>
</dbReference>
<dbReference type="AlphaFoldDB" id="A0A2V2YKU9"/>
<dbReference type="OrthoDB" id="9759601at2"/>
<evidence type="ECO:0000313" key="3">
    <source>
        <dbReference type="Proteomes" id="UP000246635"/>
    </source>
</evidence>
<dbReference type="Gene3D" id="1.10.3210.10">
    <property type="entry name" value="Hypothetical protein af1432"/>
    <property type="match status" value="1"/>
</dbReference>
<protein>
    <submittedName>
        <fullName evidence="2">HD-GYP domain-containing protein (C-di-GMP phosphodiesterase class II)</fullName>
    </submittedName>
</protein>
<dbReference type="Pfam" id="PF13487">
    <property type="entry name" value="HD_5"/>
    <property type="match status" value="1"/>
</dbReference>
<dbReference type="SUPFAM" id="SSF109604">
    <property type="entry name" value="HD-domain/PDEase-like"/>
    <property type="match status" value="1"/>
</dbReference>
<dbReference type="EMBL" id="QGTQ01000033">
    <property type="protein sequence ID" value="PWV94238.1"/>
    <property type="molecule type" value="Genomic_DNA"/>
</dbReference>
<sequence length="360" mass="40406">MKKVNIHQIKPGERLAKPILQDNGNVLLGVGVELNERFIDRLRNLGIDILFVEDSFTDDLEPPEAISDKTRQKAVDAVYQTMANLKDQNFMKGRAVAPEMGRQLRQVFGEILNDVMVRGDVMVNLTSIHTTDAYLFQHSVNVAILSGIIGIAKGYNRIQLEELGVGALLFDVGMTKVPKELLNKQGTLTDQERAIIERHTTDGFDILRKQHDLSLLSAHCALQHHERFDGSGYPRGLKRDEIHLYAQIVGLADTYDALTSPRPHRKRYTPSEAIEFLFAAGNTYFDFELVKLFCKHISVYPIATTVRLSTGQIAVVSANNSLAVHRPKVRVVEEPDGTRPSNPYEIDLKNEVSILIVEEL</sequence>
<keyword evidence="3" id="KW-1185">Reference proteome</keyword>
<accession>A0A2V2YKU9</accession>